<dbReference type="EMBL" id="JACXVP010000009">
    <property type="protein sequence ID" value="KAG5585058.1"/>
    <property type="molecule type" value="Genomic_DNA"/>
</dbReference>
<feature type="region of interest" description="Disordered" evidence="1">
    <location>
        <begin position="1"/>
        <end position="45"/>
    </location>
</feature>
<organism evidence="2 3">
    <name type="scientific">Solanum commersonii</name>
    <name type="common">Commerson's wild potato</name>
    <name type="synonym">Commerson's nightshade</name>
    <dbReference type="NCBI Taxonomy" id="4109"/>
    <lineage>
        <taxon>Eukaryota</taxon>
        <taxon>Viridiplantae</taxon>
        <taxon>Streptophyta</taxon>
        <taxon>Embryophyta</taxon>
        <taxon>Tracheophyta</taxon>
        <taxon>Spermatophyta</taxon>
        <taxon>Magnoliopsida</taxon>
        <taxon>eudicotyledons</taxon>
        <taxon>Gunneridae</taxon>
        <taxon>Pentapetalae</taxon>
        <taxon>asterids</taxon>
        <taxon>lamiids</taxon>
        <taxon>Solanales</taxon>
        <taxon>Solanaceae</taxon>
        <taxon>Solanoideae</taxon>
        <taxon>Solaneae</taxon>
        <taxon>Solanum</taxon>
    </lineage>
</organism>
<sequence length="171" mass="18971">MQKMMGSDIATNEIQMERIKKRRRESHMPEEPTSTPLAVGSSETKSDEIAMVVAKKRKEAEIERVKSKGGSKINEEISRKEGELIGVRTIVKRVKIALDEETLGIILGAPVKGIRSIEGCKPSSEFTKHATKRGDIKLAGLSKKFLKGEYQLLFEFINKIRGSPSTPDFGA</sequence>
<evidence type="ECO:0000313" key="3">
    <source>
        <dbReference type="Proteomes" id="UP000824120"/>
    </source>
</evidence>
<comment type="caution">
    <text evidence="2">The sequence shown here is derived from an EMBL/GenBank/DDBJ whole genome shotgun (WGS) entry which is preliminary data.</text>
</comment>
<protein>
    <submittedName>
        <fullName evidence="2">Uncharacterized protein</fullName>
    </submittedName>
</protein>
<reference evidence="2 3" key="1">
    <citation type="submission" date="2020-09" db="EMBL/GenBank/DDBJ databases">
        <title>De no assembly of potato wild relative species, Solanum commersonii.</title>
        <authorList>
            <person name="Cho K."/>
        </authorList>
    </citation>
    <scope>NUCLEOTIDE SEQUENCE [LARGE SCALE GENOMIC DNA]</scope>
    <source>
        <strain evidence="2">LZ3.2</strain>
        <tissue evidence="2">Leaf</tissue>
    </source>
</reference>
<evidence type="ECO:0000256" key="1">
    <source>
        <dbReference type="SAM" id="MobiDB-lite"/>
    </source>
</evidence>
<accession>A0A9J5XBA2</accession>
<dbReference type="AlphaFoldDB" id="A0A9J5XBA2"/>
<evidence type="ECO:0000313" key="2">
    <source>
        <dbReference type="EMBL" id="KAG5585058.1"/>
    </source>
</evidence>
<gene>
    <name evidence="2" type="ORF">H5410_045492</name>
</gene>
<dbReference type="Proteomes" id="UP000824120">
    <property type="component" value="Chromosome 9"/>
</dbReference>
<name>A0A9J5XBA2_SOLCO</name>
<keyword evidence="3" id="KW-1185">Reference proteome</keyword>
<proteinExistence type="predicted"/>